<keyword evidence="9 12" id="KW-0627">Porphyrin biosynthesis</keyword>
<comment type="catalytic activity">
    <reaction evidence="10 12">
        <text>coproporphyrinogen III + O2 + 2 H(+) = protoporphyrinogen IX + 2 CO2 + 2 H2O</text>
        <dbReference type="Rhea" id="RHEA:18257"/>
        <dbReference type="ChEBI" id="CHEBI:15377"/>
        <dbReference type="ChEBI" id="CHEBI:15378"/>
        <dbReference type="ChEBI" id="CHEBI:15379"/>
        <dbReference type="ChEBI" id="CHEBI:16526"/>
        <dbReference type="ChEBI" id="CHEBI:57307"/>
        <dbReference type="ChEBI" id="CHEBI:57309"/>
        <dbReference type="EC" id="1.3.3.3"/>
    </reaction>
</comment>
<evidence type="ECO:0000256" key="12">
    <source>
        <dbReference type="HAMAP-Rule" id="MF_00333"/>
    </source>
</evidence>
<feature type="binding site" evidence="12">
    <location>
        <begin position="111"/>
        <end position="113"/>
    </location>
    <ligand>
        <name>substrate</name>
    </ligand>
</feature>
<comment type="subcellular location">
    <subcellularLocation>
        <location evidence="1 12">Cytoplasm</location>
    </subcellularLocation>
</comment>
<dbReference type="InterPro" id="IPR001260">
    <property type="entry name" value="Coprogen_oxidase_aer"/>
</dbReference>
<dbReference type="PANTHER" id="PTHR10755:SF0">
    <property type="entry name" value="OXYGEN-DEPENDENT COPROPORPHYRINOGEN-III OXIDASE, MITOCHONDRIAL"/>
    <property type="match status" value="1"/>
</dbReference>
<dbReference type="InterPro" id="IPR018375">
    <property type="entry name" value="Coprogen_oxidase_CS"/>
</dbReference>
<evidence type="ECO:0000256" key="6">
    <source>
        <dbReference type="ARBA" id="ARBA00022723"/>
    </source>
</evidence>
<dbReference type="RefSeq" id="WP_074864055.1">
    <property type="nucleotide sequence ID" value="NZ_FOAS01000001.1"/>
</dbReference>
<evidence type="ECO:0000256" key="2">
    <source>
        <dbReference type="ARBA" id="ARBA00005168"/>
    </source>
</evidence>
<keyword evidence="8 12" id="KW-0350">Heme biosynthesis</keyword>
<dbReference type="SUPFAM" id="SSF102886">
    <property type="entry name" value="Coproporphyrinogen III oxidase"/>
    <property type="match status" value="1"/>
</dbReference>
<evidence type="ECO:0000256" key="5">
    <source>
        <dbReference type="ARBA" id="ARBA00022490"/>
    </source>
</evidence>
<dbReference type="EMBL" id="FOAS01000001">
    <property type="protein sequence ID" value="SEK21130.1"/>
    <property type="molecule type" value="Genomic_DNA"/>
</dbReference>
<sequence>MNSADAVEAVKAYLLDLQERICAGLQAADGQAVFAEDSWTREGGGGGRTRVIGEGALIEKGGVNFSHVFGTNLPPSASAHRPELAGRSFQAMGVSLVIHPENPHVPTSHANVRFFIADKPGEEPVWWFGGGFDLTPYYGVAEDCVHWHQVARDACAPFGDDVYPRYKKWCDEYFHIKHRGEPRGVGGLFFDDLNQGSFEECFAFLRSVGDAYLKAYLPIIERRRLTPFSQEQRDFQAFRRGRYVEFNLVYDRGTLFGLQSGGRTESILMSLPPIVRWGYDWKPEPGSAEAKLTDYYLQDRDWLGEAGL</sequence>
<feature type="region of interest" description="Important for dimerization" evidence="12">
    <location>
        <begin position="243"/>
        <end position="278"/>
    </location>
</feature>
<dbReference type="Proteomes" id="UP000185766">
    <property type="component" value="Unassembled WGS sequence"/>
</dbReference>
<dbReference type="GO" id="GO:0005737">
    <property type="term" value="C:cytoplasm"/>
    <property type="evidence" value="ECO:0007669"/>
    <property type="project" value="UniProtKB-SubCell"/>
</dbReference>
<feature type="site" description="Important for dimerization" evidence="12">
    <location>
        <position position="178"/>
    </location>
</feature>
<evidence type="ECO:0000313" key="13">
    <source>
        <dbReference type="EMBL" id="SEK21130.1"/>
    </source>
</evidence>
<evidence type="ECO:0000256" key="3">
    <source>
        <dbReference type="ARBA" id="ARBA00010644"/>
    </source>
</evidence>
<gene>
    <name evidence="12" type="primary">hemF</name>
    <name evidence="13" type="ORF">SAMN05216214_101110</name>
</gene>
<comment type="cofactor">
    <cofactor evidence="12">
        <name>a divalent metal cation</name>
        <dbReference type="ChEBI" id="CHEBI:60240"/>
    </cofactor>
</comment>
<dbReference type="GO" id="GO:0042803">
    <property type="term" value="F:protein homodimerization activity"/>
    <property type="evidence" value="ECO:0007669"/>
    <property type="project" value="UniProtKB-UniRule"/>
</dbReference>
<dbReference type="PRINTS" id="PR00073">
    <property type="entry name" value="COPRGNOXDASE"/>
</dbReference>
<dbReference type="PROSITE" id="PS01021">
    <property type="entry name" value="COPROGEN_OXIDASE"/>
    <property type="match status" value="1"/>
</dbReference>
<dbReference type="EC" id="1.3.3.3" evidence="12"/>
<feature type="active site" description="Proton donor" evidence="12">
    <location>
        <position position="109"/>
    </location>
</feature>
<name>A0A1H7FAS4_9GAMM</name>
<comment type="subunit">
    <text evidence="4 12">Homodimer.</text>
</comment>
<evidence type="ECO:0000313" key="14">
    <source>
        <dbReference type="Proteomes" id="UP000185766"/>
    </source>
</evidence>
<evidence type="ECO:0000256" key="1">
    <source>
        <dbReference type="ARBA" id="ARBA00004496"/>
    </source>
</evidence>
<dbReference type="Gene3D" id="3.40.1500.10">
    <property type="entry name" value="Coproporphyrinogen III oxidase, aerobic"/>
    <property type="match status" value="1"/>
</dbReference>
<keyword evidence="5 12" id="KW-0963">Cytoplasm</keyword>
<dbReference type="STRING" id="1429083.GCA_001885685_02445"/>
<feature type="binding site" evidence="12">
    <location>
        <position position="148"/>
    </location>
    <ligand>
        <name>a divalent metal cation</name>
        <dbReference type="ChEBI" id="CHEBI:60240"/>
    </ligand>
</feature>
<dbReference type="GO" id="GO:0004109">
    <property type="term" value="F:coproporphyrinogen oxidase activity"/>
    <property type="evidence" value="ECO:0007669"/>
    <property type="project" value="UniProtKB-UniRule"/>
</dbReference>
<dbReference type="NCBIfam" id="NF003727">
    <property type="entry name" value="PRK05330.1"/>
    <property type="match status" value="1"/>
</dbReference>
<keyword evidence="6 12" id="KW-0479">Metal-binding</keyword>
<dbReference type="Pfam" id="PF01218">
    <property type="entry name" value="Coprogen_oxidas"/>
    <property type="match status" value="1"/>
</dbReference>
<feature type="binding site" evidence="12">
    <location>
        <begin position="261"/>
        <end position="263"/>
    </location>
    <ligand>
        <name>substrate</name>
    </ligand>
</feature>
<evidence type="ECO:0000256" key="9">
    <source>
        <dbReference type="ARBA" id="ARBA00023244"/>
    </source>
</evidence>
<evidence type="ECO:0000256" key="11">
    <source>
        <dbReference type="ARBA" id="ARBA00059657"/>
    </source>
</evidence>
<dbReference type="PANTHER" id="PTHR10755">
    <property type="entry name" value="COPROPORPHYRINOGEN III OXIDASE, MITOCHONDRIAL"/>
    <property type="match status" value="1"/>
</dbReference>
<dbReference type="FunFam" id="3.40.1500.10:FF:000001">
    <property type="entry name" value="Oxygen-dependent coproporphyrinogen-III oxidase"/>
    <property type="match status" value="1"/>
</dbReference>
<organism evidence="13 14">
    <name type="scientific">Atopomonas hussainii</name>
    <dbReference type="NCBI Taxonomy" id="1429083"/>
    <lineage>
        <taxon>Bacteria</taxon>
        <taxon>Pseudomonadati</taxon>
        <taxon>Pseudomonadota</taxon>
        <taxon>Gammaproteobacteria</taxon>
        <taxon>Pseudomonadales</taxon>
        <taxon>Pseudomonadaceae</taxon>
        <taxon>Atopomonas</taxon>
    </lineage>
</organism>
<dbReference type="GO" id="GO:0046872">
    <property type="term" value="F:metal ion binding"/>
    <property type="evidence" value="ECO:0007669"/>
    <property type="project" value="UniProtKB-KW"/>
</dbReference>
<dbReference type="PIRSF" id="PIRSF000166">
    <property type="entry name" value="Coproporphyri_ox"/>
    <property type="match status" value="1"/>
</dbReference>
<feature type="binding site" evidence="12">
    <location>
        <position position="109"/>
    </location>
    <ligand>
        <name>a divalent metal cation</name>
        <dbReference type="ChEBI" id="CHEBI:60240"/>
    </ligand>
</feature>
<keyword evidence="7 12" id="KW-0560">Oxidoreductase</keyword>
<evidence type="ECO:0000256" key="7">
    <source>
        <dbReference type="ARBA" id="ARBA00023002"/>
    </source>
</evidence>
<dbReference type="UniPathway" id="UPA00251">
    <property type="reaction ID" value="UER00322"/>
</dbReference>
<dbReference type="AlphaFoldDB" id="A0A1H7FAS4"/>
<comment type="pathway">
    <text evidence="2 12">Porphyrin-containing compound metabolism; protoporphyrin-IX biosynthesis; protoporphyrinogen-IX from coproporphyrinogen-III (O2 route): step 1/1.</text>
</comment>
<evidence type="ECO:0000256" key="10">
    <source>
        <dbReference type="ARBA" id="ARBA00049102"/>
    </source>
</evidence>
<evidence type="ECO:0000256" key="8">
    <source>
        <dbReference type="ARBA" id="ARBA00023133"/>
    </source>
</evidence>
<reference evidence="13 14" key="1">
    <citation type="submission" date="2016-10" db="EMBL/GenBank/DDBJ databases">
        <authorList>
            <person name="de Groot N.N."/>
        </authorList>
    </citation>
    <scope>NUCLEOTIDE SEQUENCE [LARGE SCALE GENOMIC DNA]</scope>
    <source>
        <strain evidence="13 14">JCM 19513</strain>
    </source>
</reference>
<protein>
    <recommendedName>
        <fullName evidence="12">Oxygen-dependent coproporphyrinogen-III oxidase</fullName>
        <shortName evidence="12">CPO</shortName>
        <shortName evidence="12">Coprogen oxidase</shortName>
        <shortName evidence="12">Coproporphyrinogenase</shortName>
        <ecNumber evidence="12">1.3.3.3</ecNumber>
    </recommendedName>
</protein>
<comment type="similarity">
    <text evidence="3 12">Belongs to the aerobic coproporphyrinogen-III oxidase family.</text>
</comment>
<dbReference type="InterPro" id="IPR036406">
    <property type="entry name" value="Coprogen_oxidase_aer_sf"/>
</dbReference>
<feature type="binding site" evidence="12">
    <location>
        <position position="178"/>
    </location>
    <ligand>
        <name>a divalent metal cation</name>
        <dbReference type="ChEBI" id="CHEBI:60240"/>
    </ligand>
</feature>
<feature type="binding site" evidence="12">
    <location>
        <position position="99"/>
    </location>
    <ligand>
        <name>a divalent metal cation</name>
        <dbReference type="ChEBI" id="CHEBI:60240"/>
    </ligand>
</feature>
<feature type="binding site" evidence="12">
    <location>
        <position position="95"/>
    </location>
    <ligand>
        <name>substrate</name>
    </ligand>
</feature>
<keyword evidence="14" id="KW-1185">Reference proteome</keyword>
<proteinExistence type="inferred from homology"/>
<accession>A0A1H7FAS4</accession>
<dbReference type="HAMAP" id="MF_00333">
    <property type="entry name" value="Coprogen_oxidas"/>
    <property type="match status" value="1"/>
</dbReference>
<evidence type="ECO:0000256" key="4">
    <source>
        <dbReference type="ARBA" id="ARBA00011738"/>
    </source>
</evidence>
<dbReference type="GO" id="GO:0006782">
    <property type="term" value="P:protoporphyrinogen IX biosynthetic process"/>
    <property type="evidence" value="ECO:0007669"/>
    <property type="project" value="UniProtKB-UniRule"/>
</dbReference>
<comment type="function">
    <text evidence="11 12">Involved in the heme biosynthesis. Catalyzes the aerobic oxidative decarboxylation of propionate groups of rings A and B of coproporphyrinogen-III to yield the vinyl groups in protoporphyrinogen-IX.</text>
</comment>